<dbReference type="Gene3D" id="3.30.750.24">
    <property type="entry name" value="STAS domain"/>
    <property type="match status" value="1"/>
</dbReference>
<dbReference type="PROSITE" id="PS50042">
    <property type="entry name" value="CNMP_BINDING_3"/>
    <property type="match status" value="1"/>
</dbReference>
<feature type="transmembrane region" description="Helical" evidence="5">
    <location>
        <begin position="174"/>
        <end position="194"/>
    </location>
</feature>
<dbReference type="InterPro" id="IPR014710">
    <property type="entry name" value="RmlC-like_jellyroll"/>
</dbReference>
<feature type="transmembrane region" description="Helical" evidence="5">
    <location>
        <begin position="146"/>
        <end position="168"/>
    </location>
</feature>
<dbReference type="GO" id="GO:0016020">
    <property type="term" value="C:membrane"/>
    <property type="evidence" value="ECO:0007669"/>
    <property type="project" value="UniProtKB-SubCell"/>
</dbReference>
<keyword evidence="3 5" id="KW-1133">Transmembrane helix</keyword>
<dbReference type="Pfam" id="PF00027">
    <property type="entry name" value="cNMP_binding"/>
    <property type="match status" value="1"/>
</dbReference>
<keyword evidence="9" id="KW-1185">Reference proteome</keyword>
<dbReference type="Gene3D" id="2.60.120.10">
    <property type="entry name" value="Jelly Rolls"/>
    <property type="match status" value="1"/>
</dbReference>
<evidence type="ECO:0000259" key="6">
    <source>
        <dbReference type="PROSITE" id="PS50042"/>
    </source>
</evidence>
<dbReference type="SUPFAM" id="SSF52091">
    <property type="entry name" value="SpoIIaa-like"/>
    <property type="match status" value="1"/>
</dbReference>
<dbReference type="PROSITE" id="PS50801">
    <property type="entry name" value="STAS"/>
    <property type="match status" value="1"/>
</dbReference>
<dbReference type="InterPro" id="IPR036513">
    <property type="entry name" value="STAS_dom_sf"/>
</dbReference>
<comment type="caution">
    <text evidence="8">The sequence shown here is derived from an EMBL/GenBank/DDBJ whole genome shotgun (WGS) entry which is preliminary data.</text>
</comment>
<protein>
    <recommendedName>
        <fullName evidence="10">Sulfate transporter</fullName>
    </recommendedName>
</protein>
<keyword evidence="4 5" id="KW-0472">Membrane</keyword>
<evidence type="ECO:0000256" key="5">
    <source>
        <dbReference type="SAM" id="Phobius"/>
    </source>
</evidence>
<name>A0A480AUB1_9BURK</name>
<feature type="domain" description="STAS" evidence="7">
    <location>
        <begin position="468"/>
        <end position="571"/>
    </location>
</feature>
<evidence type="ECO:0000256" key="3">
    <source>
        <dbReference type="ARBA" id="ARBA00022989"/>
    </source>
</evidence>
<dbReference type="Pfam" id="PF01740">
    <property type="entry name" value="STAS"/>
    <property type="match status" value="1"/>
</dbReference>
<dbReference type="Pfam" id="PF00916">
    <property type="entry name" value="Sulfate_transp"/>
    <property type="match status" value="1"/>
</dbReference>
<dbReference type="SUPFAM" id="SSF51206">
    <property type="entry name" value="cAMP-binding domain-like"/>
    <property type="match status" value="1"/>
</dbReference>
<feature type="transmembrane region" description="Helical" evidence="5">
    <location>
        <begin position="261"/>
        <end position="284"/>
    </location>
</feature>
<dbReference type="PANTHER" id="PTHR43310:SF1">
    <property type="entry name" value="SULFATE TRANSPORTER YBAR-RELATED"/>
    <property type="match status" value="1"/>
</dbReference>
<accession>A0A480AUB1</accession>
<evidence type="ECO:0000256" key="4">
    <source>
        <dbReference type="ARBA" id="ARBA00023136"/>
    </source>
</evidence>
<feature type="transmembrane region" description="Helical" evidence="5">
    <location>
        <begin position="296"/>
        <end position="315"/>
    </location>
</feature>
<feature type="domain" description="Cyclic nucleotide-binding" evidence="6">
    <location>
        <begin position="595"/>
        <end position="699"/>
    </location>
</feature>
<dbReference type="InterPro" id="IPR000595">
    <property type="entry name" value="cNMP-bd_dom"/>
</dbReference>
<dbReference type="EMBL" id="BJCL01000007">
    <property type="protein sequence ID" value="GCL63777.1"/>
    <property type="molecule type" value="Genomic_DNA"/>
</dbReference>
<dbReference type="Proteomes" id="UP000301751">
    <property type="component" value="Unassembled WGS sequence"/>
</dbReference>
<gene>
    <name evidence="8" type="ORF">AQPW35_28580</name>
</gene>
<proteinExistence type="predicted"/>
<keyword evidence="2 5" id="KW-0812">Transmembrane</keyword>
<reference evidence="9" key="1">
    <citation type="submission" date="2019-03" db="EMBL/GenBank/DDBJ databases">
        <title>Aquabacterium pictum sp.nov., the first bacteriochlorophyll a-containing freshwater bacterium in the genus Aquabacterium of the class Betaproteobacteria.</title>
        <authorList>
            <person name="Hirose S."/>
            <person name="Tank M."/>
            <person name="Hara E."/>
            <person name="Tamaki H."/>
            <person name="Takaichi S."/>
            <person name="Haruta S."/>
            <person name="Hanada S."/>
        </authorList>
    </citation>
    <scope>NUCLEOTIDE SEQUENCE [LARGE SCALE GENOMIC DNA]</scope>
    <source>
        <strain evidence="9">W35</strain>
    </source>
</reference>
<feature type="transmembrane region" description="Helical" evidence="5">
    <location>
        <begin position="49"/>
        <end position="70"/>
    </location>
</feature>
<evidence type="ECO:0000256" key="1">
    <source>
        <dbReference type="ARBA" id="ARBA00004141"/>
    </source>
</evidence>
<evidence type="ECO:0000256" key="2">
    <source>
        <dbReference type="ARBA" id="ARBA00022692"/>
    </source>
</evidence>
<dbReference type="InterPro" id="IPR002645">
    <property type="entry name" value="STAS_dom"/>
</dbReference>
<organism evidence="8 9">
    <name type="scientific">Pseudaquabacterium pictum</name>
    <dbReference type="NCBI Taxonomy" id="2315236"/>
    <lineage>
        <taxon>Bacteria</taxon>
        <taxon>Pseudomonadati</taxon>
        <taxon>Pseudomonadota</taxon>
        <taxon>Betaproteobacteria</taxon>
        <taxon>Burkholderiales</taxon>
        <taxon>Sphaerotilaceae</taxon>
        <taxon>Pseudaquabacterium</taxon>
    </lineage>
</organism>
<dbReference type="InterPro" id="IPR011547">
    <property type="entry name" value="SLC26A/SulP_dom"/>
</dbReference>
<dbReference type="SMART" id="SM00100">
    <property type="entry name" value="cNMP"/>
    <property type="match status" value="1"/>
</dbReference>
<dbReference type="InterPro" id="IPR018490">
    <property type="entry name" value="cNMP-bd_dom_sf"/>
</dbReference>
<evidence type="ECO:0008006" key="10">
    <source>
        <dbReference type="Google" id="ProtNLM"/>
    </source>
</evidence>
<feature type="transmembrane region" description="Helical" evidence="5">
    <location>
        <begin position="110"/>
        <end position="134"/>
    </location>
</feature>
<sequence length="734" mass="75982">MQARVIPASAHANAPWSTELLGGATGAVVMLAVVVTLGLLAYAPLGPALAPQGVTAALATAGIGGLVFALQRHQRLPVSGPSSATALIYAGLIAQLTADPQWRADPAATLGPLLVAAGVAVSLSGVLQIALALLRLGRLAQYVPQPVLAGFMNGVSLLILLAQVPVLLGTGPQGFHPAPLLVGLGAAATTWVAAWRFPRAPAQLVGLALGLALHAALQATMPGLHLGPQVGALPQGLPLPQVAWQLLAPETAGFLARQAPAVLTTAAVLALIGALESVLGALALEQQVGSRAQPDAMLLSLGLANLVVGLFSGLPSVLLRARALATLQAGGRGRRAALAGAATFLLVAVALGPLVARLPVAVLAGIMLTVAVSLSDRWTRQLIDQWRSGERSADLWQSLAIVAVVCAVTVWQGFALGVAAGCVVALGVFVRGMNRSLVHARYTAAASPSRRMWPLAHEARLQAGRERVLVLELEGALFFGSAERVAQAASDLPATVRWLVLDLRGVSMIDATGAMVLQRLSTTLADGGVQLLLAGVTATNLHGRRLRAVGCFRDEPRDDWFPDVDRATEAAERRLLAEAGLADADPQLPLTDSTLCLGLDAAQLALLAARMPLRRLAPGEVLFRQGDAADGLYVLTRGSVTIVAGRSPGQDQQRFGSLSVGMMLGETAMLDGAGRSGTAVADGEVELRQLSLATLDTLLAEQPALAAQLHRNIALHLSQRLRRSTQLRPRDNAG</sequence>
<feature type="transmembrane region" description="Helical" evidence="5">
    <location>
        <begin position="360"/>
        <end position="378"/>
    </location>
</feature>
<feature type="transmembrane region" description="Helical" evidence="5">
    <location>
        <begin position="20"/>
        <end position="43"/>
    </location>
</feature>
<feature type="transmembrane region" description="Helical" evidence="5">
    <location>
        <begin position="82"/>
        <end position="98"/>
    </location>
</feature>
<dbReference type="CDD" id="cd00038">
    <property type="entry name" value="CAP_ED"/>
    <property type="match status" value="1"/>
</dbReference>
<dbReference type="AlphaFoldDB" id="A0A480AUB1"/>
<dbReference type="InterPro" id="IPR052706">
    <property type="entry name" value="Membrane-Transporter-like"/>
</dbReference>
<evidence type="ECO:0000313" key="9">
    <source>
        <dbReference type="Proteomes" id="UP000301751"/>
    </source>
</evidence>
<comment type="subcellular location">
    <subcellularLocation>
        <location evidence="1">Membrane</location>
        <topology evidence="1">Multi-pass membrane protein</topology>
    </subcellularLocation>
</comment>
<feature type="transmembrane region" description="Helical" evidence="5">
    <location>
        <begin position="399"/>
        <end position="430"/>
    </location>
</feature>
<evidence type="ECO:0000313" key="8">
    <source>
        <dbReference type="EMBL" id="GCL63777.1"/>
    </source>
</evidence>
<evidence type="ECO:0000259" key="7">
    <source>
        <dbReference type="PROSITE" id="PS50801"/>
    </source>
</evidence>
<dbReference type="CDD" id="cd07042">
    <property type="entry name" value="STAS_SulP_like_sulfate_transporter"/>
    <property type="match status" value="1"/>
</dbReference>
<dbReference type="PANTHER" id="PTHR43310">
    <property type="entry name" value="SULFATE TRANSPORTER YBAR-RELATED"/>
    <property type="match status" value="1"/>
</dbReference>
<dbReference type="OrthoDB" id="9769739at2"/>